<sequence>MDGSVIGDRPASSAVAVGVDLNGVRDRCLIAGAGRESFVGPPGPVVVPIGSNHVLTGDEAIASFHGRGWPSPPEAADVQPRLPVLAMIQRIGRHPGPESYALDLVLGHHIRSIVPPRVRSCVLAVPDLPEYDEDVRNAFIESAGRVGLDLKLLWRPVAAVLGWGEDATPNELAHLHDAEAIVVQILPDGIAATGLRLEILPLGGALAVVPVRRRDDLRTVVHYDGGNLAALLRTAAEIDADGDPGVASQILWSTGCYWNPMAGLDAVDGLVRGTGGCWRVIDGSRTLPEPVAVGMTRAIHAFCERHATALRHAGLVIVEGPLAGAALADGIDATTPLTILAEAIRALRPDGSPVVSAPPERGLVALGCAVYGRRRALGQTSYFDFLPAIEINAIRDGRHCFVHLVEPSARVEGGMTYERSLLDRFEVTAGTEELEFYLLKQDEAAARHSLVRFANPPMSDVRVAVHVTQVPAQGHARVEVRPDAAGALGTAPVLLDWGGMEAIEQDRDAILEILNGKGSYPIVTPQEAHICLWTWVRANGGSLRKDLYDFLRIGAPDAANAMAYKRFISGRFEKTFAVRAAPMFATGGADPDRRPYTLFSSDGRPPAAIGADPGWTDLLQAVLAKLDSDYGALFGAPTLSPTQQSVLRVLRKIATFTFGACPPTVRGSFRRMCIDNAPDRRATMYMGRVLRDEADLAVLFTFLSERAWLSMNSGKALNSDIAKAAADVLAFHESAGAVLMPEQADTLAEFAKAMLDDCADHRRPQRYAGALRLTAFLLRHRMRRHDFLYPDASDEGTANVGRKIESQLKAFKEKIAKTSYGLQHDAAIDEILALLRHRGKGLRIDIDDETSEDGGDSDE</sequence>
<dbReference type="EMBL" id="CP012401">
    <property type="protein sequence ID" value="ALG69988.1"/>
    <property type="molecule type" value="Genomic_DNA"/>
</dbReference>
<keyword evidence="2" id="KW-1185">Reference proteome</keyword>
<reference evidence="1 2" key="2">
    <citation type="journal article" date="2016" name="Genome Announc.">
        <title>Complete Genome Sequence of a Strain of Azospirillum thiophilum Isolated from a Sulfide Spring.</title>
        <authorList>
            <person name="Fomenkov A."/>
            <person name="Vincze T."/>
            <person name="Grabovich M."/>
            <person name="Anton B.P."/>
            <person name="Dubinina G."/>
            <person name="Orlova M."/>
            <person name="Belousova E."/>
            <person name="Roberts R.J."/>
        </authorList>
    </citation>
    <scope>NUCLEOTIDE SEQUENCE [LARGE SCALE GENOMIC DNA]</scope>
    <source>
        <strain evidence="1 2">BV-S</strain>
    </source>
</reference>
<proteinExistence type="predicted"/>
<dbReference type="RefSeq" id="WP_045581641.1">
    <property type="nucleotide sequence ID" value="NZ_CP012401.1"/>
</dbReference>
<gene>
    <name evidence="1" type="ORF">AL072_02565</name>
</gene>
<name>A0AAC8VUV1_9PROT</name>
<reference evidence="2" key="1">
    <citation type="submission" date="2015-08" db="EMBL/GenBank/DDBJ databases">
        <title>Complete Genome Sequence of Azospirillum thiophilum BV-S.</title>
        <authorList>
            <person name="Fomenkov A."/>
            <person name="Vincze T."/>
            <person name="Grabovich M."/>
            <person name="Dubinina G."/>
            <person name="Orlova M."/>
            <person name="Belousova E."/>
            <person name="Roberts R.J."/>
        </authorList>
    </citation>
    <scope>NUCLEOTIDE SEQUENCE [LARGE SCALE GENOMIC DNA]</scope>
    <source>
        <strain evidence="2">BV-S</strain>
    </source>
</reference>
<organism evidence="1 2">
    <name type="scientific">Azospirillum thiophilum</name>
    <dbReference type="NCBI Taxonomy" id="528244"/>
    <lineage>
        <taxon>Bacteria</taxon>
        <taxon>Pseudomonadati</taxon>
        <taxon>Pseudomonadota</taxon>
        <taxon>Alphaproteobacteria</taxon>
        <taxon>Rhodospirillales</taxon>
        <taxon>Azospirillaceae</taxon>
        <taxon>Azospirillum</taxon>
    </lineage>
</organism>
<evidence type="ECO:0000313" key="1">
    <source>
        <dbReference type="EMBL" id="ALG69988.1"/>
    </source>
</evidence>
<dbReference type="Proteomes" id="UP000069935">
    <property type="component" value="Chromosome 1"/>
</dbReference>
<dbReference type="AlphaFoldDB" id="A0AAC8VUV1"/>
<accession>A0AAC8VUV1</accession>
<evidence type="ECO:0000313" key="2">
    <source>
        <dbReference type="Proteomes" id="UP000069935"/>
    </source>
</evidence>
<protein>
    <submittedName>
        <fullName evidence="1">Uncharacterized protein</fullName>
    </submittedName>
</protein>
<dbReference type="KEGG" id="ati:AL072_02565"/>